<reference evidence="1 2" key="1">
    <citation type="submission" date="2022-06" db="EMBL/GenBank/DDBJ databases">
        <title>Mesorhizobium sp. strain RP14 Genome sequencing and assembly.</title>
        <authorList>
            <person name="Kim I."/>
        </authorList>
    </citation>
    <scope>NUCLEOTIDE SEQUENCE [LARGE SCALE GENOMIC DNA]</scope>
    <source>
        <strain evidence="2">RP14(2022)</strain>
    </source>
</reference>
<protein>
    <submittedName>
        <fullName evidence="1">Uncharacterized protein</fullName>
    </submittedName>
</protein>
<keyword evidence="2" id="KW-1185">Reference proteome</keyword>
<evidence type="ECO:0000313" key="2">
    <source>
        <dbReference type="Proteomes" id="UP001205906"/>
    </source>
</evidence>
<evidence type="ECO:0000313" key="1">
    <source>
        <dbReference type="EMBL" id="MCO6049624.1"/>
    </source>
</evidence>
<name>A0ABT1C489_9HYPH</name>
<sequence>MDEFRLIEQSKESIAQIRRHRQGMHQTCYPQSRIGTERAFMKKRGEAIVIDAIG</sequence>
<accession>A0ABT1C489</accession>
<gene>
    <name evidence="1" type="ORF">NGM99_07450</name>
</gene>
<dbReference type="EMBL" id="JAMXQS010000003">
    <property type="protein sequence ID" value="MCO6049624.1"/>
    <property type="molecule type" value="Genomic_DNA"/>
</dbReference>
<dbReference type="RefSeq" id="WP_252817603.1">
    <property type="nucleotide sequence ID" value="NZ_JAMXQS010000003.1"/>
</dbReference>
<proteinExistence type="predicted"/>
<organism evidence="1 2">
    <name type="scientific">Mesorhizobium liriopis</name>
    <dbReference type="NCBI Taxonomy" id="2953882"/>
    <lineage>
        <taxon>Bacteria</taxon>
        <taxon>Pseudomonadati</taxon>
        <taxon>Pseudomonadota</taxon>
        <taxon>Alphaproteobacteria</taxon>
        <taxon>Hyphomicrobiales</taxon>
        <taxon>Phyllobacteriaceae</taxon>
        <taxon>Mesorhizobium</taxon>
    </lineage>
</organism>
<dbReference type="Proteomes" id="UP001205906">
    <property type="component" value="Unassembled WGS sequence"/>
</dbReference>
<comment type="caution">
    <text evidence="1">The sequence shown here is derived from an EMBL/GenBank/DDBJ whole genome shotgun (WGS) entry which is preliminary data.</text>
</comment>